<dbReference type="WBParaSite" id="TCNE_0000477101-mRNA-1">
    <property type="protein sequence ID" value="TCNE_0000477101-mRNA-1"/>
    <property type="gene ID" value="TCNE_0000477101"/>
</dbReference>
<protein>
    <submittedName>
        <fullName evidence="1 3">Uncharacterized protein</fullName>
    </submittedName>
</protein>
<evidence type="ECO:0000313" key="1">
    <source>
        <dbReference type="EMBL" id="VDM32168.1"/>
    </source>
</evidence>
<organism evidence="2 3">
    <name type="scientific">Toxocara canis</name>
    <name type="common">Canine roundworm</name>
    <dbReference type="NCBI Taxonomy" id="6265"/>
    <lineage>
        <taxon>Eukaryota</taxon>
        <taxon>Metazoa</taxon>
        <taxon>Ecdysozoa</taxon>
        <taxon>Nematoda</taxon>
        <taxon>Chromadorea</taxon>
        <taxon>Rhabditida</taxon>
        <taxon>Spirurina</taxon>
        <taxon>Ascaridomorpha</taxon>
        <taxon>Ascaridoidea</taxon>
        <taxon>Toxocaridae</taxon>
        <taxon>Toxocara</taxon>
    </lineage>
</organism>
<reference evidence="3" key="1">
    <citation type="submission" date="2016-06" db="UniProtKB">
        <authorList>
            <consortium name="WormBaseParasite"/>
        </authorList>
    </citation>
    <scope>IDENTIFICATION</scope>
</reference>
<accession>A0A183U8F1</accession>
<evidence type="ECO:0000313" key="2">
    <source>
        <dbReference type="Proteomes" id="UP000050794"/>
    </source>
</evidence>
<proteinExistence type="predicted"/>
<reference evidence="1 2" key="2">
    <citation type="submission" date="2018-11" db="EMBL/GenBank/DDBJ databases">
        <authorList>
            <consortium name="Pathogen Informatics"/>
        </authorList>
    </citation>
    <scope>NUCLEOTIDE SEQUENCE [LARGE SCALE GENOMIC DNA]</scope>
</reference>
<keyword evidence="2" id="KW-1185">Reference proteome</keyword>
<gene>
    <name evidence="1" type="ORF">TCNE_LOCUS4772</name>
</gene>
<dbReference type="Proteomes" id="UP000050794">
    <property type="component" value="Unassembled WGS sequence"/>
</dbReference>
<dbReference type="EMBL" id="UYWY01008979">
    <property type="protein sequence ID" value="VDM32168.1"/>
    <property type="molecule type" value="Genomic_DNA"/>
</dbReference>
<name>A0A183U8F1_TOXCA</name>
<dbReference type="AlphaFoldDB" id="A0A183U8F1"/>
<sequence length="138" mass="15165">MNNSGASSRLSRLRECKEKLGLLKEIEENIDLLLHTSIDEENGALLSARIIANMERQIEAMNKNESDVAGLIIGRICPALQEQLATMKGSLVVYLSSVFEQLCEIGNENGGTLHTLMIVYEHPAVTAKVRSTFCYIGA</sequence>
<evidence type="ECO:0000313" key="3">
    <source>
        <dbReference type="WBParaSite" id="TCNE_0000477101-mRNA-1"/>
    </source>
</evidence>